<comment type="caution">
    <text evidence="2">The sequence shown here is derived from an EMBL/GenBank/DDBJ whole genome shotgun (WGS) entry which is preliminary data.</text>
</comment>
<organism evidence="2 3">
    <name type="scientific">Ensete ventricosum</name>
    <name type="common">Abyssinian banana</name>
    <name type="synonym">Musa ensete</name>
    <dbReference type="NCBI Taxonomy" id="4639"/>
    <lineage>
        <taxon>Eukaryota</taxon>
        <taxon>Viridiplantae</taxon>
        <taxon>Streptophyta</taxon>
        <taxon>Embryophyta</taxon>
        <taxon>Tracheophyta</taxon>
        <taxon>Spermatophyta</taxon>
        <taxon>Magnoliopsida</taxon>
        <taxon>Liliopsida</taxon>
        <taxon>Zingiberales</taxon>
        <taxon>Musaceae</taxon>
        <taxon>Ensete</taxon>
    </lineage>
</organism>
<protein>
    <submittedName>
        <fullName evidence="2">Uncharacterized protein</fullName>
    </submittedName>
</protein>
<evidence type="ECO:0000256" key="1">
    <source>
        <dbReference type="SAM" id="MobiDB-lite"/>
    </source>
</evidence>
<feature type="region of interest" description="Disordered" evidence="1">
    <location>
        <begin position="1"/>
        <end position="83"/>
    </location>
</feature>
<gene>
    <name evidence="2" type="ORF">B296_00037588</name>
</gene>
<accession>A0A426ZHI4</accession>
<dbReference type="EMBL" id="AMZH03006627">
    <property type="protein sequence ID" value="RRT63354.1"/>
    <property type="molecule type" value="Genomic_DNA"/>
</dbReference>
<sequence>MDSEAQPKSSIPTKKTPSSSPVDPPAEPPAKAAAPETSSRPPADQNWTPEKPVRSAANRSDVARSSDVDDLLPGKEPHLFESSKAKPLIKLPVKYVLRVPWILF</sequence>
<feature type="compositionally biased region" description="Low complexity" evidence="1">
    <location>
        <begin position="7"/>
        <end position="21"/>
    </location>
</feature>
<dbReference type="AlphaFoldDB" id="A0A426ZHI4"/>
<name>A0A426ZHI4_ENSVE</name>
<evidence type="ECO:0000313" key="2">
    <source>
        <dbReference type="EMBL" id="RRT63354.1"/>
    </source>
</evidence>
<reference evidence="2 3" key="1">
    <citation type="journal article" date="2014" name="Agronomy (Basel)">
        <title>A Draft Genome Sequence for Ensete ventricosum, the Drought-Tolerant Tree Against Hunger.</title>
        <authorList>
            <person name="Harrison J."/>
            <person name="Moore K.A."/>
            <person name="Paszkiewicz K."/>
            <person name="Jones T."/>
            <person name="Grant M."/>
            <person name="Ambacheew D."/>
            <person name="Muzemil S."/>
            <person name="Studholme D.J."/>
        </authorList>
    </citation>
    <scope>NUCLEOTIDE SEQUENCE [LARGE SCALE GENOMIC DNA]</scope>
</reference>
<feature type="compositionally biased region" description="Low complexity" evidence="1">
    <location>
        <begin position="29"/>
        <end position="39"/>
    </location>
</feature>
<feature type="compositionally biased region" description="Basic and acidic residues" evidence="1">
    <location>
        <begin position="61"/>
        <end position="83"/>
    </location>
</feature>
<dbReference type="Proteomes" id="UP000287651">
    <property type="component" value="Unassembled WGS sequence"/>
</dbReference>
<evidence type="ECO:0000313" key="3">
    <source>
        <dbReference type="Proteomes" id="UP000287651"/>
    </source>
</evidence>
<proteinExistence type="predicted"/>